<dbReference type="GO" id="GO:0008270">
    <property type="term" value="F:zinc ion binding"/>
    <property type="evidence" value="ECO:0007669"/>
    <property type="project" value="UniProtKB-UniRule"/>
</dbReference>
<dbReference type="STRING" id="442562.Rumeso_02368"/>
<dbReference type="EMBL" id="AOSK01000061">
    <property type="protein sequence ID" value="EYD76061.1"/>
    <property type="molecule type" value="Genomic_DNA"/>
</dbReference>
<dbReference type="PANTHER" id="PTHR36150">
    <property type="entry name" value="DNA GYRASE INHIBITOR YACG"/>
    <property type="match status" value="1"/>
</dbReference>
<evidence type="ECO:0000256" key="2">
    <source>
        <dbReference type="ARBA" id="ARBA00022833"/>
    </source>
</evidence>
<dbReference type="HOGENOM" id="CLU_178280_2_1_5"/>
<feature type="binding site" evidence="3">
    <location>
        <position position="3"/>
    </location>
    <ligand>
        <name>Zn(2+)</name>
        <dbReference type="ChEBI" id="CHEBI:29105"/>
    </ligand>
</feature>
<dbReference type="PANTHER" id="PTHR36150:SF1">
    <property type="entry name" value="DNA GYRASE INHIBITOR YACG"/>
    <property type="match status" value="1"/>
</dbReference>
<protein>
    <recommendedName>
        <fullName evidence="3">DNA gyrase inhibitor YacG</fullName>
    </recommendedName>
</protein>
<evidence type="ECO:0000256" key="3">
    <source>
        <dbReference type="HAMAP-Rule" id="MF_00649"/>
    </source>
</evidence>
<name>A0A017HNY6_9RHOB</name>
<evidence type="ECO:0000313" key="6">
    <source>
        <dbReference type="Proteomes" id="UP000019666"/>
    </source>
</evidence>
<feature type="region of interest" description="Disordered" evidence="4">
    <location>
        <begin position="38"/>
        <end position="57"/>
    </location>
</feature>
<comment type="function">
    <text evidence="3">Inhibits all the catalytic activities of DNA gyrase by preventing its interaction with DNA. Acts by binding directly to the C-terminal domain of GyrB, which probably disrupts DNA binding by the gyrase.</text>
</comment>
<evidence type="ECO:0000256" key="4">
    <source>
        <dbReference type="SAM" id="MobiDB-lite"/>
    </source>
</evidence>
<reference evidence="5 6" key="1">
    <citation type="submission" date="2013-02" db="EMBL/GenBank/DDBJ databases">
        <authorList>
            <person name="Fiebig A."/>
            <person name="Goeker M."/>
            <person name="Klenk H.-P.P."/>
        </authorList>
    </citation>
    <scope>NUCLEOTIDE SEQUENCE [LARGE SCALE GENOMIC DNA]</scope>
    <source>
        <strain evidence="5 6">DSM 19309</strain>
    </source>
</reference>
<dbReference type="AlphaFoldDB" id="A0A017HNY6"/>
<evidence type="ECO:0000313" key="5">
    <source>
        <dbReference type="EMBL" id="EYD76061.1"/>
    </source>
</evidence>
<feature type="binding site" evidence="3">
    <location>
        <position position="6"/>
    </location>
    <ligand>
        <name>Zn(2+)</name>
        <dbReference type="ChEBI" id="CHEBI:29105"/>
    </ligand>
</feature>
<dbReference type="PATRIC" id="fig|442562.3.peg.2336"/>
<dbReference type="RefSeq" id="WP_037282947.1">
    <property type="nucleotide sequence ID" value="NZ_KK088613.1"/>
</dbReference>
<keyword evidence="1 3" id="KW-0479">Metal-binding</keyword>
<accession>A0A017HNY6</accession>
<dbReference type="InterPro" id="IPR005584">
    <property type="entry name" value="DNA_gyrase_inhibitor_YacG"/>
</dbReference>
<dbReference type="HAMAP" id="MF_00649">
    <property type="entry name" value="DNA_gyrase_inhibitor_YacG"/>
    <property type="match status" value="1"/>
</dbReference>
<feature type="compositionally biased region" description="Basic and acidic residues" evidence="4">
    <location>
        <begin position="47"/>
        <end position="57"/>
    </location>
</feature>
<dbReference type="InterPro" id="IPR013088">
    <property type="entry name" value="Znf_NHR/GATA"/>
</dbReference>
<keyword evidence="2 3" id="KW-0862">Zinc</keyword>
<feature type="binding site" evidence="3">
    <location>
        <position position="22"/>
    </location>
    <ligand>
        <name>Zn(2+)</name>
        <dbReference type="ChEBI" id="CHEBI:29105"/>
    </ligand>
</feature>
<dbReference type="GO" id="GO:0006355">
    <property type="term" value="P:regulation of DNA-templated transcription"/>
    <property type="evidence" value="ECO:0007669"/>
    <property type="project" value="InterPro"/>
</dbReference>
<comment type="similarity">
    <text evidence="3">Belongs to the DNA gyrase inhibitor YacG family.</text>
</comment>
<feature type="binding site" evidence="3">
    <location>
        <position position="18"/>
    </location>
    <ligand>
        <name>Zn(2+)</name>
        <dbReference type="ChEBI" id="CHEBI:29105"/>
    </ligand>
</feature>
<evidence type="ECO:0000256" key="1">
    <source>
        <dbReference type="ARBA" id="ARBA00022723"/>
    </source>
</evidence>
<sequence>MACAICGKPADPKYRPFCSSRCADIDLARWLRGDYVIPGSVSEEEERPDREGEREEG</sequence>
<comment type="caution">
    <text evidence="5">The sequence shown here is derived from an EMBL/GenBank/DDBJ whole genome shotgun (WGS) entry which is preliminary data.</text>
</comment>
<dbReference type="SUPFAM" id="SSF57716">
    <property type="entry name" value="Glucocorticoid receptor-like (DNA-binding domain)"/>
    <property type="match status" value="1"/>
</dbReference>
<dbReference type="OrthoDB" id="9809663at2"/>
<organism evidence="5 6">
    <name type="scientific">Rubellimicrobium mesophilum DSM 19309</name>
    <dbReference type="NCBI Taxonomy" id="442562"/>
    <lineage>
        <taxon>Bacteria</taxon>
        <taxon>Pseudomonadati</taxon>
        <taxon>Pseudomonadota</taxon>
        <taxon>Alphaproteobacteria</taxon>
        <taxon>Rhodobacterales</taxon>
        <taxon>Roseobacteraceae</taxon>
        <taxon>Rubellimicrobium</taxon>
    </lineage>
</organism>
<dbReference type="GO" id="GO:0008657">
    <property type="term" value="F:DNA topoisomerase type II (double strand cut, ATP-hydrolyzing) inhibitor activity"/>
    <property type="evidence" value="ECO:0007669"/>
    <property type="project" value="UniProtKB-UniRule"/>
</dbReference>
<dbReference type="Pfam" id="PF03884">
    <property type="entry name" value="YacG"/>
    <property type="match status" value="1"/>
</dbReference>
<comment type="cofactor">
    <cofactor evidence="3">
        <name>Zn(2+)</name>
        <dbReference type="ChEBI" id="CHEBI:29105"/>
    </cofactor>
    <text evidence="3">Binds 1 zinc ion.</text>
</comment>
<proteinExistence type="inferred from homology"/>
<dbReference type="Gene3D" id="3.30.50.10">
    <property type="entry name" value="Erythroid Transcription Factor GATA-1, subunit A"/>
    <property type="match status" value="1"/>
</dbReference>
<comment type="subunit">
    <text evidence="3">Interacts with GyrB.</text>
</comment>
<gene>
    <name evidence="3" type="primary">yacG</name>
    <name evidence="5" type="ORF">Rumeso_02368</name>
</gene>
<keyword evidence="6" id="KW-1185">Reference proteome</keyword>
<dbReference type="Proteomes" id="UP000019666">
    <property type="component" value="Unassembled WGS sequence"/>
</dbReference>